<evidence type="ECO:0000256" key="1">
    <source>
        <dbReference type="SAM" id="MobiDB-lite"/>
    </source>
</evidence>
<evidence type="ECO:0000313" key="3">
    <source>
        <dbReference type="Proteomes" id="UP000499080"/>
    </source>
</evidence>
<accession>A0A4Y2R7K1</accession>
<keyword evidence="3" id="KW-1185">Reference proteome</keyword>
<protein>
    <submittedName>
        <fullName evidence="2">Uncharacterized protein</fullName>
    </submittedName>
</protein>
<sequence length="98" mass="10453">MDTSPVAPLRKRRRPPKITVLPRATNQEPSSVSKATSKGKPLTQRNKKPQTSTGYYKSSQISQSCLFAGISAEPEGKGAVAALVTLTITVTDVRVSAL</sequence>
<dbReference type="Proteomes" id="UP000499080">
    <property type="component" value="Unassembled WGS sequence"/>
</dbReference>
<feature type="region of interest" description="Disordered" evidence="1">
    <location>
        <begin position="1"/>
        <end position="57"/>
    </location>
</feature>
<reference evidence="2 3" key="1">
    <citation type="journal article" date="2019" name="Sci. Rep.">
        <title>Orb-weaving spider Araneus ventricosus genome elucidates the spidroin gene catalogue.</title>
        <authorList>
            <person name="Kono N."/>
            <person name="Nakamura H."/>
            <person name="Ohtoshi R."/>
            <person name="Moran D.A.P."/>
            <person name="Shinohara A."/>
            <person name="Yoshida Y."/>
            <person name="Fujiwara M."/>
            <person name="Mori M."/>
            <person name="Tomita M."/>
            <person name="Arakawa K."/>
        </authorList>
    </citation>
    <scope>NUCLEOTIDE SEQUENCE [LARGE SCALE GENOMIC DNA]</scope>
</reference>
<organism evidence="2 3">
    <name type="scientific">Araneus ventricosus</name>
    <name type="common">Orbweaver spider</name>
    <name type="synonym">Epeira ventricosa</name>
    <dbReference type="NCBI Taxonomy" id="182803"/>
    <lineage>
        <taxon>Eukaryota</taxon>
        <taxon>Metazoa</taxon>
        <taxon>Ecdysozoa</taxon>
        <taxon>Arthropoda</taxon>
        <taxon>Chelicerata</taxon>
        <taxon>Arachnida</taxon>
        <taxon>Araneae</taxon>
        <taxon>Araneomorphae</taxon>
        <taxon>Entelegynae</taxon>
        <taxon>Araneoidea</taxon>
        <taxon>Araneidae</taxon>
        <taxon>Araneus</taxon>
    </lineage>
</organism>
<comment type="caution">
    <text evidence="2">The sequence shown here is derived from an EMBL/GenBank/DDBJ whole genome shotgun (WGS) entry which is preliminary data.</text>
</comment>
<proteinExistence type="predicted"/>
<name>A0A4Y2R7K1_ARAVE</name>
<evidence type="ECO:0000313" key="2">
    <source>
        <dbReference type="EMBL" id="GBN71259.1"/>
    </source>
</evidence>
<dbReference type="EMBL" id="BGPR01015948">
    <property type="protein sequence ID" value="GBN71259.1"/>
    <property type="molecule type" value="Genomic_DNA"/>
</dbReference>
<feature type="compositionally biased region" description="Polar residues" evidence="1">
    <location>
        <begin position="24"/>
        <end position="36"/>
    </location>
</feature>
<dbReference type="AlphaFoldDB" id="A0A4Y2R7K1"/>
<gene>
    <name evidence="2" type="ORF">AVEN_229707_1</name>
</gene>